<proteinExistence type="predicted"/>
<dbReference type="GO" id="GO:0003700">
    <property type="term" value="F:DNA-binding transcription factor activity"/>
    <property type="evidence" value="ECO:0007669"/>
    <property type="project" value="TreeGrafter"/>
</dbReference>
<evidence type="ECO:0000313" key="4">
    <source>
        <dbReference type="EMBL" id="CEO32014.1"/>
    </source>
</evidence>
<dbReference type="PANTHER" id="PTHR46797">
    <property type="entry name" value="HTH-TYPE TRANSCRIPTIONAL REGULATOR"/>
    <property type="match status" value="1"/>
</dbReference>
<dbReference type="GO" id="GO:0003677">
    <property type="term" value="F:DNA binding"/>
    <property type="evidence" value="ECO:0007669"/>
    <property type="project" value="UniProtKB-KW"/>
</dbReference>
<dbReference type="GO" id="GO:0005829">
    <property type="term" value="C:cytosol"/>
    <property type="evidence" value="ECO:0007669"/>
    <property type="project" value="TreeGrafter"/>
</dbReference>
<dbReference type="KEGG" id="psor:RSJ16_02745"/>
<evidence type="ECO:0000313" key="6">
    <source>
        <dbReference type="Proteomes" id="UP000032811"/>
    </source>
</evidence>
<sequence length="179" mass="20675">MDIGEKIKRLRIEKQLTQEELANRCELSKGFISQLENNLTSPSIATLIDILEILGTNLKEFFNEMDNEKICFSKEDMFETEDEDLKYNFKWLVPNSQKNEMEPILISLSPGGQYKEEKPHEGEEFGYVLSGSIYLHIGDKKNKVRKGESFYFKPRANHYISNAGKTEAKVIWVSTPPSF</sequence>
<keyword evidence="1" id="KW-0238">DNA-binding</keyword>
<dbReference type="InterPro" id="IPR050807">
    <property type="entry name" value="TransReg_Diox_bact_type"/>
</dbReference>
<gene>
    <name evidence="5" type="primary">puuR_4</name>
    <name evidence="3" type="ORF">ATCC9714_32071</name>
    <name evidence="5" type="ORF">R28058_33461</name>
    <name evidence="4" type="ORF">UMC4404_32611</name>
</gene>
<dbReference type="InterPro" id="IPR001387">
    <property type="entry name" value="Cro/C1-type_HTH"/>
</dbReference>
<reference evidence="3 6" key="1">
    <citation type="submission" date="2014-11" db="EMBL/GenBank/DDBJ databases">
        <authorList>
            <person name="Aslett M.A."/>
            <person name="De Silva N."/>
        </authorList>
    </citation>
    <scope>NUCLEOTIDE SEQUENCE [LARGE SCALE GENOMIC DNA]</scope>
    <source>
        <strain evidence="3 6">ATCC9714</strain>
        <strain evidence="4">UMC4404</strain>
    </source>
</reference>
<accession>A0A0A1SB30</accession>
<dbReference type="EMBL" id="CDNY01000002">
    <property type="protein sequence ID" value="CEO32014.1"/>
    <property type="molecule type" value="Genomic_DNA"/>
</dbReference>
<dbReference type="PANTHER" id="PTHR46797:SF2">
    <property type="entry name" value="TRANSCRIPTIONAL REGULATOR"/>
    <property type="match status" value="1"/>
</dbReference>
<evidence type="ECO:0000259" key="2">
    <source>
        <dbReference type="PROSITE" id="PS50943"/>
    </source>
</evidence>
<dbReference type="OrthoDB" id="9814553at2"/>
<dbReference type="PATRIC" id="fig|1505.7.peg.3157"/>
<name>A0A0A1SB30_PARSO</name>
<evidence type="ECO:0000313" key="8">
    <source>
        <dbReference type="Proteomes" id="UP000049685"/>
    </source>
</evidence>
<dbReference type="EMBL" id="LN679998">
    <property type="protein sequence ID" value="CEJ75319.1"/>
    <property type="molecule type" value="Genomic_DNA"/>
</dbReference>
<dbReference type="InterPro" id="IPR010982">
    <property type="entry name" value="Lambda_DNA-bd_dom_sf"/>
</dbReference>
<organism evidence="5 7">
    <name type="scientific">Paraclostridium sordellii</name>
    <name type="common">Clostridium sordellii</name>
    <dbReference type="NCBI Taxonomy" id="1505"/>
    <lineage>
        <taxon>Bacteria</taxon>
        <taxon>Bacillati</taxon>
        <taxon>Bacillota</taxon>
        <taxon>Clostridia</taxon>
        <taxon>Peptostreptococcales</taxon>
        <taxon>Peptostreptococcaceae</taxon>
        <taxon>Paraclostridium</taxon>
    </lineage>
</organism>
<dbReference type="SMART" id="SM00530">
    <property type="entry name" value="HTH_XRE"/>
    <property type="match status" value="1"/>
</dbReference>
<dbReference type="Pfam" id="PF07883">
    <property type="entry name" value="Cupin_2"/>
    <property type="match status" value="1"/>
</dbReference>
<protein>
    <submittedName>
        <fullName evidence="3 5">Transcriptional regulator</fullName>
    </submittedName>
</protein>
<dbReference type="Proteomes" id="UP000032811">
    <property type="component" value="Chromosome 1"/>
</dbReference>
<dbReference type="CDD" id="cd00093">
    <property type="entry name" value="HTH_XRE"/>
    <property type="match status" value="1"/>
</dbReference>
<evidence type="ECO:0000313" key="5">
    <source>
        <dbReference type="EMBL" id="CEP42009.1"/>
    </source>
</evidence>
<dbReference type="InterPro" id="IPR013096">
    <property type="entry name" value="Cupin_2"/>
</dbReference>
<dbReference type="InterPro" id="IPR014710">
    <property type="entry name" value="RmlC-like_jellyroll"/>
</dbReference>
<evidence type="ECO:0000313" key="3">
    <source>
        <dbReference type="EMBL" id="CEJ75319.1"/>
    </source>
</evidence>
<dbReference type="CDD" id="cd02209">
    <property type="entry name" value="cupin_XRE_C"/>
    <property type="match status" value="1"/>
</dbReference>
<dbReference type="InterPro" id="IPR011051">
    <property type="entry name" value="RmlC_Cupin_sf"/>
</dbReference>
<dbReference type="SUPFAM" id="SSF51182">
    <property type="entry name" value="RmlC-like cupins"/>
    <property type="match status" value="1"/>
</dbReference>
<dbReference type="GeneID" id="97539041"/>
<evidence type="ECO:0000313" key="7">
    <source>
        <dbReference type="Proteomes" id="UP000049127"/>
    </source>
</evidence>
<dbReference type="Gene3D" id="2.60.120.10">
    <property type="entry name" value="Jelly Rolls"/>
    <property type="match status" value="1"/>
</dbReference>
<dbReference type="SUPFAM" id="SSF47413">
    <property type="entry name" value="lambda repressor-like DNA-binding domains"/>
    <property type="match status" value="1"/>
</dbReference>
<dbReference type="AlphaFoldDB" id="A0A0A1SB30"/>
<dbReference type="Proteomes" id="UP000049685">
    <property type="component" value="Unassembled WGS sequence"/>
</dbReference>
<reference evidence="7 8" key="2">
    <citation type="submission" date="2015-01" db="EMBL/GenBank/DDBJ databases">
        <authorList>
            <person name="Aslett A.Martin."/>
            <person name="De Silva Nishadi"/>
        </authorList>
    </citation>
    <scope>NUCLEOTIDE SEQUENCE [LARGE SCALE GENOMIC DNA]</scope>
    <source>
        <strain evidence="5 7">R28058</strain>
        <strain evidence="8">UMC4404</strain>
    </source>
</reference>
<dbReference type="eggNOG" id="COG1396">
    <property type="taxonomic scope" value="Bacteria"/>
</dbReference>
<dbReference type="PROSITE" id="PS50943">
    <property type="entry name" value="HTH_CROC1"/>
    <property type="match status" value="1"/>
</dbReference>
<dbReference type="EMBL" id="CEKZ01000028">
    <property type="protein sequence ID" value="CEP42009.1"/>
    <property type="molecule type" value="Genomic_DNA"/>
</dbReference>
<dbReference type="Pfam" id="PF01381">
    <property type="entry name" value="HTH_3"/>
    <property type="match status" value="1"/>
</dbReference>
<keyword evidence="6" id="KW-1185">Reference proteome</keyword>
<dbReference type="RefSeq" id="WP_021127812.1">
    <property type="nucleotide sequence ID" value="NZ_BDJI01000002.1"/>
</dbReference>
<evidence type="ECO:0000256" key="1">
    <source>
        <dbReference type="ARBA" id="ARBA00023125"/>
    </source>
</evidence>
<dbReference type="Proteomes" id="UP000049127">
    <property type="component" value="Unassembled WGS sequence"/>
</dbReference>
<feature type="domain" description="HTH cro/C1-type" evidence="2">
    <location>
        <begin position="7"/>
        <end position="61"/>
    </location>
</feature>
<dbReference type="Gene3D" id="1.10.260.40">
    <property type="entry name" value="lambda repressor-like DNA-binding domains"/>
    <property type="match status" value="1"/>
</dbReference>